<sequence length="1311" mass="151612">MNIQLFLIIILSLINFCTIVFSENAYYIIGIRRNKSDKNYYNESTSVQDKIDKLVNDRMNDIYDVIQDNKETYYLENGDMDQKLDELNSNPLKKRNKKDKKFLFINKTKQSNKNFKRSLNSTESFKFNDSFIEYIPFESNLVSYVCPISNYYAIIVYLSEDTLKIVCNDLDNILYCEKSITYNIGGLINNNYNINDAADVNINHNYNDISNENKYKNYYNIEEIKKETNWSDISVQSFNYPGYPNYLSLISQSPFNINYNKTYDENYYYPSSAGQGIDIYIIDQGLNINHDDFDTYKGESYERTISCDAISTITDFHYTLDDEKKVCTVNVSKPYHGILTSSMAGGKIFGVAKKANIHMIASDFSDASTLKSFDYILKNGKKHKTIISMSYGGMNPFNQLIEDKINDLINEGFIMITSAGNDNTNACASKYNHDFRDNTGYKGIISVGAVDFKINNNTIKSSDNNTTSTTTTTNNNNNKLIRSSYSNFGKYIDIFAPGHVIQIYTNSDVLGENNGTSFSTPIVAGVAATIMSEHPEIEFHQELMKKTLIDMSIKDIIEDIGSDDTPNRFINNGKKIVYSPDDNQIKCGIISSSKLSSSSSSSSINTFSCSNDECCTKEGICVKYNDKTYDKCMVENGCQSEFGKCITSDITIKECENEIMENKECLMNDFPLNISVNMIDEDYDGRLGIVNSLLPKCTIFNSDKCMTFYRNQYSNISLCSIAKNHKSFEFIDTFNNDIYNYYKKICTEVVLSFCISKSIIYENCKIEANYDSESELINNINYIDYQCQSFKSDKCQEFYKNEKSNISMCYSSKDFNYKFPENSKVLEESYKTTEKICEHFSEVTEKYCKKNLEAYDECYFEISNKDNDQEKVEKCNSIINKIVSDCEKELQSEENKECLLINNISKINNEDLLENCKIYNSEKCQKFYNFENNSFVCTFAKIYGDLIGYKIDKKFELLENNINFYNEICNLNEEEIFEKCHSLFIENEYFKCYINEKDINNNDEEELADFCVQLKSQNCQLFYNNNEFIINYPYCQSYLNKLISNLKETKNYGKKFCRNYTNKNKEAFIEKCNKELLKYKECDIGELSSDINEAINQCRIFSTDNCYNYYYYQWLYLSNCIIVNEYSLSDIYNQLYLPYSVDEYFNICYYITKTVTPTTTTTTTINKTSVIIIENPTTITKESTTIEESTITEMPTTTTTTIEESTITEMPTTTTTIEESTITEMPTTKTTVIEEFIITEMPTTTIKNTSTTTIENYTSTFEEPSTKIEKSIEAKKFRISKKSKITKKHNTTKKSKSTKKFKIIKKYNKKL</sequence>
<keyword evidence="3 5" id="KW-0378">Hydrolase</keyword>
<keyword evidence="9" id="KW-1185">Reference proteome</keyword>
<dbReference type="GO" id="GO:0005615">
    <property type="term" value="C:extracellular space"/>
    <property type="evidence" value="ECO:0007669"/>
    <property type="project" value="TreeGrafter"/>
</dbReference>
<name>A0A1Y1WTA0_9FUNG</name>
<dbReference type="PANTHER" id="PTHR43806:SF11">
    <property type="entry name" value="CEREVISIN-RELATED"/>
    <property type="match status" value="1"/>
</dbReference>
<dbReference type="Proteomes" id="UP000193944">
    <property type="component" value="Unassembled WGS sequence"/>
</dbReference>
<dbReference type="InterPro" id="IPR015500">
    <property type="entry name" value="Peptidase_S8_subtilisin-rel"/>
</dbReference>
<accession>A0A1Y1WTA0</accession>
<dbReference type="SUPFAM" id="SSF52743">
    <property type="entry name" value="Subtilisin-like"/>
    <property type="match status" value="1"/>
</dbReference>
<evidence type="ECO:0000256" key="5">
    <source>
        <dbReference type="PROSITE-ProRule" id="PRU01240"/>
    </source>
</evidence>
<dbReference type="STRING" id="1754192.A0A1Y1WTA0"/>
<comment type="caution">
    <text evidence="8">The sequence shown here is derived from an EMBL/GenBank/DDBJ whole genome shotgun (WGS) entry which is preliminary data.</text>
</comment>
<feature type="domain" description="Peptidase S8/S53" evidence="7">
    <location>
        <begin position="274"/>
        <end position="552"/>
    </location>
</feature>
<reference evidence="8 9" key="2">
    <citation type="submission" date="2016-08" db="EMBL/GenBank/DDBJ databases">
        <title>Pervasive Adenine N6-methylation of Active Genes in Fungi.</title>
        <authorList>
            <consortium name="DOE Joint Genome Institute"/>
            <person name="Mondo S.J."/>
            <person name="Dannebaum R.O."/>
            <person name="Kuo R.C."/>
            <person name="Labutti K."/>
            <person name="Haridas S."/>
            <person name="Kuo A."/>
            <person name="Salamov A."/>
            <person name="Ahrendt S.R."/>
            <person name="Lipzen A."/>
            <person name="Sullivan W."/>
            <person name="Andreopoulos W.B."/>
            <person name="Clum A."/>
            <person name="Lindquist E."/>
            <person name="Daum C."/>
            <person name="Ramamoorthy G.K."/>
            <person name="Gryganskyi A."/>
            <person name="Culley D."/>
            <person name="Magnuson J.K."/>
            <person name="James T.Y."/>
            <person name="O'Malley M.A."/>
            <person name="Stajich J.E."/>
            <person name="Spatafora J.W."/>
            <person name="Visel A."/>
            <person name="Grigoriev I.V."/>
        </authorList>
    </citation>
    <scope>NUCLEOTIDE SEQUENCE [LARGE SCALE GENOMIC DNA]</scope>
    <source>
        <strain evidence="8 9">S4</strain>
    </source>
</reference>
<gene>
    <name evidence="8" type="ORF">BCR32DRAFT_271075</name>
</gene>
<reference evidence="8 9" key="1">
    <citation type="submission" date="2016-08" db="EMBL/GenBank/DDBJ databases">
        <title>A Parts List for Fungal Cellulosomes Revealed by Comparative Genomics.</title>
        <authorList>
            <consortium name="DOE Joint Genome Institute"/>
            <person name="Haitjema C.H."/>
            <person name="Gilmore S.P."/>
            <person name="Henske J.K."/>
            <person name="Solomon K.V."/>
            <person name="De Groot R."/>
            <person name="Kuo A."/>
            <person name="Mondo S.J."/>
            <person name="Salamov A.A."/>
            <person name="Labutti K."/>
            <person name="Zhao Z."/>
            <person name="Chiniquy J."/>
            <person name="Barry K."/>
            <person name="Brewer H.M."/>
            <person name="Purvine S.O."/>
            <person name="Wright A.T."/>
            <person name="Boxma B."/>
            <person name="Van Alen T."/>
            <person name="Hackstein J.H."/>
            <person name="Baker S.E."/>
            <person name="Grigoriev I.V."/>
            <person name="O'Malley M.A."/>
        </authorList>
    </citation>
    <scope>NUCLEOTIDE SEQUENCE [LARGE SCALE GENOMIC DNA]</scope>
    <source>
        <strain evidence="8 9">S4</strain>
    </source>
</reference>
<evidence type="ECO:0000256" key="4">
    <source>
        <dbReference type="ARBA" id="ARBA00022825"/>
    </source>
</evidence>
<dbReference type="Pfam" id="PF00082">
    <property type="entry name" value="Peptidase_S8"/>
    <property type="match status" value="1"/>
</dbReference>
<comment type="similarity">
    <text evidence="1 5">Belongs to the peptidase S8 family.</text>
</comment>
<evidence type="ECO:0000313" key="9">
    <source>
        <dbReference type="Proteomes" id="UP000193944"/>
    </source>
</evidence>
<dbReference type="PANTHER" id="PTHR43806">
    <property type="entry name" value="PEPTIDASE S8"/>
    <property type="match status" value="1"/>
</dbReference>
<dbReference type="InterPro" id="IPR023828">
    <property type="entry name" value="Peptidase_S8_Ser-AS"/>
</dbReference>
<keyword evidence="4 5" id="KW-0720">Serine protease</keyword>
<evidence type="ECO:0000256" key="2">
    <source>
        <dbReference type="ARBA" id="ARBA00022670"/>
    </source>
</evidence>
<protein>
    <recommendedName>
        <fullName evidence="7">Peptidase S8/S53 domain-containing protein</fullName>
    </recommendedName>
</protein>
<dbReference type="PROSITE" id="PS51892">
    <property type="entry name" value="SUBTILASE"/>
    <property type="match status" value="1"/>
</dbReference>
<evidence type="ECO:0000256" key="6">
    <source>
        <dbReference type="SAM" id="SignalP"/>
    </source>
</evidence>
<proteinExistence type="inferred from homology"/>
<feature type="active site" description="Charge relay system" evidence="5">
    <location>
        <position position="517"/>
    </location>
</feature>
<evidence type="ECO:0000313" key="8">
    <source>
        <dbReference type="EMBL" id="ORX76769.1"/>
    </source>
</evidence>
<dbReference type="InterPro" id="IPR050131">
    <property type="entry name" value="Peptidase_S8_subtilisin-like"/>
</dbReference>
<dbReference type="PROSITE" id="PS00138">
    <property type="entry name" value="SUBTILASE_SER"/>
    <property type="match status" value="1"/>
</dbReference>
<feature type="chain" id="PRO_5012192198" description="Peptidase S8/S53 domain-containing protein" evidence="6">
    <location>
        <begin position="23"/>
        <end position="1311"/>
    </location>
</feature>
<dbReference type="PRINTS" id="PR00723">
    <property type="entry name" value="SUBTILISIN"/>
</dbReference>
<organism evidence="8 9">
    <name type="scientific">Anaeromyces robustus</name>
    <dbReference type="NCBI Taxonomy" id="1754192"/>
    <lineage>
        <taxon>Eukaryota</taxon>
        <taxon>Fungi</taxon>
        <taxon>Fungi incertae sedis</taxon>
        <taxon>Chytridiomycota</taxon>
        <taxon>Chytridiomycota incertae sedis</taxon>
        <taxon>Neocallimastigomycetes</taxon>
        <taxon>Neocallimastigales</taxon>
        <taxon>Neocallimastigaceae</taxon>
        <taxon>Anaeromyces</taxon>
    </lineage>
</organism>
<dbReference type="GO" id="GO:0006508">
    <property type="term" value="P:proteolysis"/>
    <property type="evidence" value="ECO:0007669"/>
    <property type="project" value="UniProtKB-KW"/>
</dbReference>
<evidence type="ECO:0000256" key="3">
    <source>
        <dbReference type="ARBA" id="ARBA00022801"/>
    </source>
</evidence>
<feature type="active site" description="Charge relay system" evidence="5">
    <location>
        <position position="283"/>
    </location>
</feature>
<dbReference type="Gene3D" id="3.40.50.200">
    <property type="entry name" value="Peptidase S8/S53 domain"/>
    <property type="match status" value="1"/>
</dbReference>
<dbReference type="InterPro" id="IPR000209">
    <property type="entry name" value="Peptidase_S8/S53_dom"/>
</dbReference>
<keyword evidence="2 5" id="KW-0645">Protease</keyword>
<dbReference type="EMBL" id="MCFG01000279">
    <property type="protein sequence ID" value="ORX76769.1"/>
    <property type="molecule type" value="Genomic_DNA"/>
</dbReference>
<feature type="active site" description="Charge relay system" evidence="5">
    <location>
        <position position="336"/>
    </location>
</feature>
<evidence type="ECO:0000256" key="1">
    <source>
        <dbReference type="ARBA" id="ARBA00011073"/>
    </source>
</evidence>
<evidence type="ECO:0000259" key="7">
    <source>
        <dbReference type="Pfam" id="PF00082"/>
    </source>
</evidence>
<dbReference type="InterPro" id="IPR036852">
    <property type="entry name" value="Peptidase_S8/S53_dom_sf"/>
</dbReference>
<feature type="signal peptide" evidence="6">
    <location>
        <begin position="1"/>
        <end position="22"/>
    </location>
</feature>
<keyword evidence="6" id="KW-0732">Signal</keyword>
<dbReference type="GO" id="GO:0004252">
    <property type="term" value="F:serine-type endopeptidase activity"/>
    <property type="evidence" value="ECO:0007669"/>
    <property type="project" value="UniProtKB-UniRule"/>
</dbReference>
<dbReference type="OrthoDB" id="19448at2759"/>